<dbReference type="PANTHER" id="PTHR22950:SF668">
    <property type="entry name" value="AMINO ACID TRANSPORTER (EUROFUNG)"/>
    <property type="match status" value="1"/>
</dbReference>
<feature type="domain" description="Amino acid transporter transmembrane" evidence="8">
    <location>
        <begin position="62"/>
        <end position="445"/>
    </location>
</feature>
<dbReference type="GO" id="GO:0016020">
    <property type="term" value="C:membrane"/>
    <property type="evidence" value="ECO:0007669"/>
    <property type="project" value="UniProtKB-SubCell"/>
</dbReference>
<evidence type="ECO:0000256" key="3">
    <source>
        <dbReference type="ARBA" id="ARBA00022692"/>
    </source>
</evidence>
<keyword evidence="10" id="KW-1185">Reference proteome</keyword>
<evidence type="ECO:0000259" key="8">
    <source>
        <dbReference type="Pfam" id="PF01490"/>
    </source>
</evidence>
<reference evidence="9 10" key="1">
    <citation type="journal article" date="2020" name="Genomics">
        <title>Complete, high-quality genomes from long-read metagenomic sequencing of two wolf lichen thalli reveals enigmatic genome architecture.</title>
        <authorList>
            <person name="McKenzie S.K."/>
            <person name="Walston R.F."/>
            <person name="Allen J.L."/>
        </authorList>
    </citation>
    <scope>NUCLEOTIDE SEQUENCE [LARGE SCALE GENOMIC DNA]</scope>
    <source>
        <strain evidence="9">WasteWater2</strain>
    </source>
</reference>
<evidence type="ECO:0000256" key="1">
    <source>
        <dbReference type="ARBA" id="ARBA00004141"/>
    </source>
</evidence>
<comment type="caution">
    <text evidence="9">The sequence shown here is derived from an EMBL/GenBank/DDBJ whole genome shotgun (WGS) entry which is preliminary data.</text>
</comment>
<evidence type="ECO:0000256" key="4">
    <source>
        <dbReference type="ARBA" id="ARBA00022989"/>
    </source>
</evidence>
<dbReference type="Pfam" id="PF01490">
    <property type="entry name" value="Aa_trans"/>
    <property type="match status" value="1"/>
</dbReference>
<keyword evidence="3 7" id="KW-0812">Transmembrane</keyword>
<comment type="subcellular location">
    <subcellularLocation>
        <location evidence="1">Membrane</location>
        <topology evidence="1">Multi-pass membrane protein</topology>
    </subcellularLocation>
</comment>
<protein>
    <recommendedName>
        <fullName evidence="8">Amino acid transporter transmembrane domain-containing protein</fullName>
    </recommendedName>
</protein>
<feature type="compositionally biased region" description="Basic and acidic residues" evidence="6">
    <location>
        <begin position="1"/>
        <end position="11"/>
    </location>
</feature>
<feature type="transmembrane region" description="Helical" evidence="7">
    <location>
        <begin position="423"/>
        <end position="445"/>
    </location>
</feature>
<evidence type="ECO:0000313" key="10">
    <source>
        <dbReference type="Proteomes" id="UP000578531"/>
    </source>
</evidence>
<dbReference type="EMBL" id="JACCJC010000060">
    <property type="protein sequence ID" value="KAF6231143.1"/>
    <property type="molecule type" value="Genomic_DNA"/>
</dbReference>
<comment type="similarity">
    <text evidence="2">Belongs to the amino acid/polyamine transporter 2 family.</text>
</comment>
<feature type="transmembrane region" description="Helical" evidence="7">
    <location>
        <begin position="199"/>
        <end position="223"/>
    </location>
</feature>
<dbReference type="Proteomes" id="UP000578531">
    <property type="component" value="Unassembled WGS sequence"/>
</dbReference>
<feature type="transmembrane region" description="Helical" evidence="7">
    <location>
        <begin position="357"/>
        <end position="378"/>
    </location>
</feature>
<sequence length="472" mass="50889">MATNDYKHGYGDDGFVNGNSSSQDYDEKARSDLEVVPSKSKGSMGKDDPFGDETNSEVKYRTMAWWQAGMIMIAETISLGILSLPSVLASLGIVPAVILIIGLGIIATYTGYVIGQFKLAYPHVHNMADAGEVMAGRIGREIFGGAQILFLVFVMGSHILTFSIMMNTVTSHGTCTIVFGIVGMMVCIVFSLPRTLKKVSYMAIASFISILSAVMITMIGVGVERPGSGKVDVTVQSDLSKGFEAVTNIIFAYAGHVAFFSFISELHTPESYPKAVFLLQGVDVSMYLIVAIVTYRYAGSDVTSPALGSTSPLLRKIAYGIAIPTIVIAGVINGHVASKYVYVRLFRGTDRMSKKSWSSFGLWAVIVLVLWFIAWIIAEAIPVFNDLLSLISALFASWFTYGLSGVFWLYLNYGQYRSSKRKMFLTGVNVGCFCLGAIICGLGLYSSGTAINKDATSSNGSFSCADNSKSSS</sequence>
<evidence type="ECO:0000256" key="2">
    <source>
        <dbReference type="ARBA" id="ARBA00008066"/>
    </source>
</evidence>
<dbReference type="GeneID" id="59292289"/>
<dbReference type="OrthoDB" id="294730at2759"/>
<proteinExistence type="inferred from homology"/>
<dbReference type="RefSeq" id="XP_037160576.1">
    <property type="nucleotide sequence ID" value="XM_037312528.1"/>
</dbReference>
<name>A0A8H6FMB5_9LECA</name>
<feature type="transmembrane region" description="Helical" evidence="7">
    <location>
        <begin position="317"/>
        <end position="336"/>
    </location>
</feature>
<organism evidence="9 10">
    <name type="scientific">Letharia columbiana</name>
    <dbReference type="NCBI Taxonomy" id="112416"/>
    <lineage>
        <taxon>Eukaryota</taxon>
        <taxon>Fungi</taxon>
        <taxon>Dikarya</taxon>
        <taxon>Ascomycota</taxon>
        <taxon>Pezizomycotina</taxon>
        <taxon>Lecanoromycetes</taxon>
        <taxon>OSLEUM clade</taxon>
        <taxon>Lecanoromycetidae</taxon>
        <taxon>Lecanorales</taxon>
        <taxon>Lecanorineae</taxon>
        <taxon>Parmeliaceae</taxon>
        <taxon>Letharia</taxon>
    </lineage>
</organism>
<keyword evidence="4 7" id="KW-1133">Transmembrane helix</keyword>
<gene>
    <name evidence="9" type="ORF">HO173_010643</name>
</gene>
<dbReference type="Gene3D" id="1.20.1740.10">
    <property type="entry name" value="Amino acid/polyamine transporter I"/>
    <property type="match status" value="1"/>
</dbReference>
<keyword evidence="5 7" id="KW-0472">Membrane</keyword>
<feature type="transmembrane region" description="Helical" evidence="7">
    <location>
        <begin position="88"/>
        <end position="109"/>
    </location>
</feature>
<feature type="transmembrane region" description="Helical" evidence="7">
    <location>
        <begin position="275"/>
        <end position="297"/>
    </location>
</feature>
<dbReference type="InterPro" id="IPR013057">
    <property type="entry name" value="AA_transpt_TM"/>
</dbReference>
<dbReference type="AlphaFoldDB" id="A0A8H6FMB5"/>
<feature type="transmembrane region" description="Helical" evidence="7">
    <location>
        <begin position="171"/>
        <end position="192"/>
    </location>
</feature>
<feature type="transmembrane region" description="Helical" evidence="7">
    <location>
        <begin position="243"/>
        <end position="263"/>
    </location>
</feature>
<dbReference type="PANTHER" id="PTHR22950">
    <property type="entry name" value="AMINO ACID TRANSPORTER"/>
    <property type="match status" value="1"/>
</dbReference>
<accession>A0A8H6FMB5</accession>
<feature type="transmembrane region" description="Helical" evidence="7">
    <location>
        <begin position="64"/>
        <end position="82"/>
    </location>
</feature>
<evidence type="ECO:0000256" key="5">
    <source>
        <dbReference type="ARBA" id="ARBA00023136"/>
    </source>
</evidence>
<evidence type="ECO:0000313" key="9">
    <source>
        <dbReference type="EMBL" id="KAF6231143.1"/>
    </source>
</evidence>
<feature type="transmembrane region" description="Helical" evidence="7">
    <location>
        <begin position="390"/>
        <end position="411"/>
    </location>
</feature>
<feature type="region of interest" description="Disordered" evidence="6">
    <location>
        <begin position="1"/>
        <end position="53"/>
    </location>
</feature>
<feature type="transmembrane region" description="Helical" evidence="7">
    <location>
        <begin position="142"/>
        <end position="165"/>
    </location>
</feature>
<dbReference type="FunFam" id="1.20.1740.10:FF:000039">
    <property type="entry name" value="Neutral amino acid transporter (Eurofung)"/>
    <property type="match status" value="1"/>
</dbReference>
<evidence type="ECO:0000256" key="7">
    <source>
        <dbReference type="SAM" id="Phobius"/>
    </source>
</evidence>
<dbReference type="GO" id="GO:0015179">
    <property type="term" value="F:L-amino acid transmembrane transporter activity"/>
    <property type="evidence" value="ECO:0007669"/>
    <property type="project" value="TreeGrafter"/>
</dbReference>
<evidence type="ECO:0000256" key="6">
    <source>
        <dbReference type="SAM" id="MobiDB-lite"/>
    </source>
</evidence>